<dbReference type="InterPro" id="IPR021047">
    <property type="entry name" value="Mannosyltransferase_CMT1"/>
</dbReference>
<sequence length="421" mass="48276">MLVRPRWRRLAFNRATKILAFFLAFWTVLDVVNVRRHLLREAQVVTTPFSNQKIFIASIHWTDEAVLRSHWAPAVAELARAIGSENVYVSIYESGSLDATKDVLQILDTDLEMSGIRRKIVLDETTHKDEIGKPPAESGWIQMPSDHSYRQNWTDWFTLEKDTWVPRRIPYLARSRNLVMQPLYELQQSGERFDKVLWLNDVVFDTDDVRRLLATRGGEYAAACALDFKRPPMFYDTFALRDAEGNEPLMETWPYFQSRESRNAVMRGQPTPVASCWNGMVVFDAAPFYDIQRPLVFRGIADGLAASHLEGSECCLVHADNPLSQSKGVWVNPQVRVGYNGTAYGMVNPDSAGSWPSSFAIAEGLWRNRLKRWLHAFQLKDRTVETKLQRWKDGDAGHHEPGSFCLIDEMQVMLWNGWGHA</sequence>
<evidence type="ECO:0000313" key="2">
    <source>
        <dbReference type="Proteomes" id="UP001324427"/>
    </source>
</evidence>
<dbReference type="PANTHER" id="PTHR34144:SF7">
    <property type="entry name" value="EXPORT PROTEIN (CAP59), PUTATIVE (AFU_ORTHOLOGUE AFUA_7G05020)-RELATED"/>
    <property type="match status" value="1"/>
</dbReference>
<protein>
    <recommendedName>
        <fullName evidence="3">Polysaccharide export protein</fullName>
    </recommendedName>
</protein>
<evidence type="ECO:0008006" key="3">
    <source>
        <dbReference type="Google" id="ProtNLM"/>
    </source>
</evidence>
<dbReference type="EMBL" id="JAVFHQ010000032">
    <property type="protein sequence ID" value="KAK4543364.1"/>
    <property type="molecule type" value="Genomic_DNA"/>
</dbReference>
<organism evidence="1 2">
    <name type="scientific">Oleoguttula mirabilis</name>
    <dbReference type="NCBI Taxonomy" id="1507867"/>
    <lineage>
        <taxon>Eukaryota</taxon>
        <taxon>Fungi</taxon>
        <taxon>Dikarya</taxon>
        <taxon>Ascomycota</taxon>
        <taxon>Pezizomycotina</taxon>
        <taxon>Dothideomycetes</taxon>
        <taxon>Dothideomycetidae</taxon>
        <taxon>Mycosphaerellales</taxon>
        <taxon>Teratosphaeriaceae</taxon>
        <taxon>Oleoguttula</taxon>
    </lineage>
</organism>
<reference evidence="1 2" key="1">
    <citation type="submission" date="2021-11" db="EMBL/GenBank/DDBJ databases">
        <title>Black yeast isolated from Biological Soil Crust.</title>
        <authorList>
            <person name="Kurbessoian T."/>
        </authorList>
    </citation>
    <scope>NUCLEOTIDE SEQUENCE [LARGE SCALE GENOMIC DNA]</scope>
    <source>
        <strain evidence="1 2">CCFEE 5522</strain>
    </source>
</reference>
<keyword evidence="2" id="KW-1185">Reference proteome</keyword>
<dbReference type="AlphaFoldDB" id="A0AAV9JE26"/>
<dbReference type="PANTHER" id="PTHR34144">
    <property type="entry name" value="CHROMOSOME 8, WHOLE GENOME SHOTGUN SEQUENCE"/>
    <property type="match status" value="1"/>
</dbReference>
<accession>A0AAV9JE26</accession>
<name>A0AAV9JE26_9PEZI</name>
<gene>
    <name evidence="1" type="ORF">LTR36_005507</name>
</gene>
<evidence type="ECO:0000313" key="1">
    <source>
        <dbReference type="EMBL" id="KAK4543364.1"/>
    </source>
</evidence>
<proteinExistence type="predicted"/>
<dbReference type="Proteomes" id="UP001324427">
    <property type="component" value="Unassembled WGS sequence"/>
</dbReference>
<dbReference type="Pfam" id="PF11735">
    <property type="entry name" value="CAP59_mtransfer"/>
    <property type="match status" value="1"/>
</dbReference>
<comment type="caution">
    <text evidence="1">The sequence shown here is derived from an EMBL/GenBank/DDBJ whole genome shotgun (WGS) entry which is preliminary data.</text>
</comment>